<feature type="transmembrane region" description="Helical" evidence="1">
    <location>
        <begin position="67"/>
        <end position="88"/>
    </location>
</feature>
<gene>
    <name evidence="2" type="ORF">SAMN06265348_12124</name>
</gene>
<keyword evidence="1" id="KW-1133">Transmembrane helix</keyword>
<sequence length="406" mass="46306">MAKEIKAIQCPHCGSVYKQELRPGFYKCHNCGTEYFLDSDDVHVYHHNERPAPFQSSAPPGNQKLPVYLLLGAIASIAIVYLLSSLFASKTSGSYVNTNSAYKMPRMYGSSFVYMNTNTGDPVYLRLGTDQIDQGNNKSRKEFHVQFNNAMTGQLIADRIMTNQNLFDSDCSVTFKAYSSELIYAIGCTNLLFQLDTRTNKLTEVTQKVFKDFPELSSGVAKVEFDYSKAMIKVMSNEGNSFYYFPLVKKLVSNETEMGSLWKKLKDQHYFEFSTLEEDFGRGETEQLIEVNYSRITGQESKRDLTPDRKYFDPKILYQDKNHLLILTNTTAGEEPPVSVQYIDLNSGKIEWALPPNRYTLFSVAKCKQGYAIEYRKDEEADYVHGVFVVSPSGRQLHDYQLGRSE</sequence>
<dbReference type="RefSeq" id="WP_142531256.1">
    <property type="nucleotide sequence ID" value="NZ_CBCSJO010000020.1"/>
</dbReference>
<keyword evidence="1" id="KW-0812">Transmembrane</keyword>
<name>A0A521FSZ8_9SPHI</name>
<dbReference type="OrthoDB" id="7063564at2"/>
<organism evidence="2 3">
    <name type="scientific">Pedobacter westerhofensis</name>
    <dbReference type="NCBI Taxonomy" id="425512"/>
    <lineage>
        <taxon>Bacteria</taxon>
        <taxon>Pseudomonadati</taxon>
        <taxon>Bacteroidota</taxon>
        <taxon>Sphingobacteriia</taxon>
        <taxon>Sphingobacteriales</taxon>
        <taxon>Sphingobacteriaceae</taxon>
        <taxon>Pedobacter</taxon>
    </lineage>
</organism>
<evidence type="ECO:0000313" key="2">
    <source>
        <dbReference type="EMBL" id="SMO99256.1"/>
    </source>
</evidence>
<accession>A0A521FSZ8</accession>
<evidence type="ECO:0000256" key="1">
    <source>
        <dbReference type="SAM" id="Phobius"/>
    </source>
</evidence>
<dbReference type="AlphaFoldDB" id="A0A521FSZ8"/>
<dbReference type="Proteomes" id="UP000320300">
    <property type="component" value="Unassembled WGS sequence"/>
</dbReference>
<keyword evidence="3" id="KW-1185">Reference proteome</keyword>
<reference evidence="2 3" key="1">
    <citation type="submission" date="2017-05" db="EMBL/GenBank/DDBJ databases">
        <authorList>
            <person name="Varghese N."/>
            <person name="Submissions S."/>
        </authorList>
    </citation>
    <scope>NUCLEOTIDE SEQUENCE [LARGE SCALE GENOMIC DNA]</scope>
    <source>
        <strain evidence="2 3">DSM 19036</strain>
    </source>
</reference>
<dbReference type="EMBL" id="FXTN01000021">
    <property type="protein sequence ID" value="SMO99256.1"/>
    <property type="molecule type" value="Genomic_DNA"/>
</dbReference>
<protein>
    <submittedName>
        <fullName evidence="2">Uncharacterized protein</fullName>
    </submittedName>
</protein>
<proteinExistence type="predicted"/>
<keyword evidence="1" id="KW-0472">Membrane</keyword>
<evidence type="ECO:0000313" key="3">
    <source>
        <dbReference type="Proteomes" id="UP000320300"/>
    </source>
</evidence>